<dbReference type="InterPro" id="IPR004839">
    <property type="entry name" value="Aminotransferase_I/II_large"/>
</dbReference>
<keyword evidence="7" id="KW-0032">Aminotransferase</keyword>
<evidence type="ECO:0000256" key="2">
    <source>
        <dbReference type="ARBA" id="ARBA00022898"/>
    </source>
</evidence>
<dbReference type="PANTHER" id="PTHR46577:SF1">
    <property type="entry name" value="HTH-TYPE TRANSCRIPTIONAL REGULATORY PROTEIN GABR"/>
    <property type="match status" value="1"/>
</dbReference>
<dbReference type="Proteomes" id="UP001224083">
    <property type="component" value="Unassembled WGS sequence"/>
</dbReference>
<dbReference type="PANTHER" id="PTHR46577">
    <property type="entry name" value="HTH-TYPE TRANSCRIPTIONAL REGULATORY PROTEIN GABR"/>
    <property type="match status" value="1"/>
</dbReference>
<feature type="domain" description="HTH gntR-type" evidence="6">
    <location>
        <begin position="14"/>
        <end position="82"/>
    </location>
</feature>
<dbReference type="InterPro" id="IPR036390">
    <property type="entry name" value="WH_DNA-bd_sf"/>
</dbReference>
<keyword evidence="8" id="KW-1185">Reference proteome</keyword>
<dbReference type="GO" id="GO:0008483">
    <property type="term" value="F:transaminase activity"/>
    <property type="evidence" value="ECO:0007669"/>
    <property type="project" value="UniProtKB-KW"/>
</dbReference>
<dbReference type="PROSITE" id="PS50949">
    <property type="entry name" value="HTH_GNTR"/>
    <property type="match status" value="1"/>
</dbReference>
<proteinExistence type="inferred from homology"/>
<dbReference type="Pfam" id="PF00155">
    <property type="entry name" value="Aminotran_1_2"/>
    <property type="match status" value="1"/>
</dbReference>
<keyword evidence="2" id="KW-0663">Pyridoxal phosphate</keyword>
<sequence length="473" mass="55436">MKKMNYQLDKSLKVPLYLQLYQQIRALIYAQELVCGEKLPSKRNLCEYLQISQNTVEAAYAQLLAEGYIESKPRQGFFVCFQPAFFFSGQKAKKTRPLPPKTTPIHFDFNPHSIDTHNFPLSRWRKAGKTLFQHRQQTLLSLGENQGERQLRHEICDYLFSSRGVKCEIEQIVICAGLESAVQQLILLFDYLYQDQTVHYGMERYGYPTLETLLKRYHKTVIKLPLKQDSQQLDLDFLQESLINIACVTPSHLYPFGHVLSITQRQQLLAWAKEKPHRYIIEDDYDSEFRYKGKPIPALQSLDKHDSVIYLGSFSKLLMPSLRLSFMVLPKPLLPPYQQYCGFMKCSVSRFEQQRLAYFMQQGEFEKHINRMRKIYRRKMERLCTLLLPYRNKISYYGEHSGFYLLIELIAESRSLTTLTRLADENGVKVYPVDCEERKLFSLGFGDLSETQLEEGMACLLNAWFENDAIQHE</sequence>
<name>A0ABT9KCQ2_9PAST</name>
<dbReference type="Pfam" id="PF00392">
    <property type="entry name" value="GntR"/>
    <property type="match status" value="1"/>
</dbReference>
<keyword evidence="3" id="KW-0805">Transcription regulation</keyword>
<evidence type="ECO:0000313" key="7">
    <source>
        <dbReference type="EMBL" id="MDP9499839.1"/>
    </source>
</evidence>
<keyword evidence="7" id="KW-0808">Transferase</keyword>
<protein>
    <submittedName>
        <fullName evidence="7">PLP-dependent aminotransferase family protein</fullName>
    </submittedName>
</protein>
<keyword evidence="5" id="KW-0804">Transcription</keyword>
<evidence type="ECO:0000256" key="1">
    <source>
        <dbReference type="ARBA" id="ARBA00005384"/>
    </source>
</evidence>
<keyword evidence="4" id="KW-0238">DNA-binding</keyword>
<evidence type="ECO:0000259" key="6">
    <source>
        <dbReference type="PROSITE" id="PS50949"/>
    </source>
</evidence>
<organism evidence="7 8">
    <name type="scientific">Bisgaard Taxon 45</name>
    <dbReference type="NCBI Taxonomy" id="304289"/>
    <lineage>
        <taxon>Bacteria</taxon>
        <taxon>Pseudomonadati</taxon>
        <taxon>Pseudomonadota</taxon>
        <taxon>Gammaproteobacteria</taxon>
        <taxon>Pasteurellales</taxon>
        <taxon>Pasteurellaceae</taxon>
    </lineage>
</organism>
<dbReference type="SUPFAM" id="SSF53383">
    <property type="entry name" value="PLP-dependent transferases"/>
    <property type="match status" value="1"/>
</dbReference>
<dbReference type="InterPro" id="IPR015421">
    <property type="entry name" value="PyrdxlP-dep_Trfase_major"/>
</dbReference>
<evidence type="ECO:0000256" key="3">
    <source>
        <dbReference type="ARBA" id="ARBA00023015"/>
    </source>
</evidence>
<reference evidence="7 8" key="1">
    <citation type="submission" date="2022-12" db="EMBL/GenBank/DDBJ databases">
        <title>Genome sequence of Pasteurellaceae Bisgaard Taxon 45.</title>
        <authorList>
            <person name="Foggin C."/>
            <person name="Rosen L.E."/>
            <person name="Henton M."/>
            <person name="Buys A."/>
            <person name="Floyd T."/>
            <person name="Turner A.D."/>
            <person name="Tarbin J."/>
            <person name="Lloyd A.S."/>
            <person name="Chaitezvi C."/>
            <person name="Ellis R.J."/>
            <person name="Roberts H.C."/>
            <person name="Dastjerdi A."/>
            <person name="Nunez A."/>
            <person name="Van Vliet A.H."/>
            <person name="Steinbach F."/>
        </authorList>
    </citation>
    <scope>NUCLEOTIDE SEQUENCE [LARGE SCALE GENOMIC DNA]</scope>
    <source>
        <strain evidence="7 8">VF20HR</strain>
    </source>
</reference>
<dbReference type="Gene3D" id="3.40.640.10">
    <property type="entry name" value="Type I PLP-dependent aspartate aminotransferase-like (Major domain)"/>
    <property type="match status" value="1"/>
</dbReference>
<gene>
    <name evidence="7" type="ORF">O7M46_02600</name>
</gene>
<dbReference type="SMART" id="SM00345">
    <property type="entry name" value="HTH_GNTR"/>
    <property type="match status" value="1"/>
</dbReference>
<comment type="similarity">
    <text evidence="1">In the C-terminal section; belongs to the class-I pyridoxal-phosphate-dependent aminotransferase family.</text>
</comment>
<evidence type="ECO:0000256" key="5">
    <source>
        <dbReference type="ARBA" id="ARBA00023163"/>
    </source>
</evidence>
<dbReference type="InterPro" id="IPR051446">
    <property type="entry name" value="HTH_trans_reg/aminotransferase"/>
</dbReference>
<dbReference type="SUPFAM" id="SSF46785">
    <property type="entry name" value="Winged helix' DNA-binding domain"/>
    <property type="match status" value="1"/>
</dbReference>
<dbReference type="EMBL" id="JAQAHH010000003">
    <property type="protein sequence ID" value="MDP9499839.1"/>
    <property type="molecule type" value="Genomic_DNA"/>
</dbReference>
<evidence type="ECO:0000256" key="4">
    <source>
        <dbReference type="ARBA" id="ARBA00023125"/>
    </source>
</evidence>
<comment type="caution">
    <text evidence="7">The sequence shown here is derived from an EMBL/GenBank/DDBJ whole genome shotgun (WGS) entry which is preliminary data.</text>
</comment>
<dbReference type="CDD" id="cd00609">
    <property type="entry name" value="AAT_like"/>
    <property type="match status" value="1"/>
</dbReference>
<dbReference type="InterPro" id="IPR000524">
    <property type="entry name" value="Tscrpt_reg_HTH_GntR"/>
</dbReference>
<evidence type="ECO:0000313" key="8">
    <source>
        <dbReference type="Proteomes" id="UP001224083"/>
    </source>
</evidence>
<dbReference type="InterPro" id="IPR036388">
    <property type="entry name" value="WH-like_DNA-bd_sf"/>
</dbReference>
<accession>A0ABT9KCQ2</accession>
<dbReference type="Gene3D" id="1.10.10.10">
    <property type="entry name" value="Winged helix-like DNA-binding domain superfamily/Winged helix DNA-binding domain"/>
    <property type="match status" value="1"/>
</dbReference>
<dbReference type="InterPro" id="IPR015424">
    <property type="entry name" value="PyrdxlP-dep_Trfase"/>
</dbReference>
<dbReference type="CDD" id="cd07377">
    <property type="entry name" value="WHTH_GntR"/>
    <property type="match status" value="1"/>
</dbReference>